<keyword evidence="2 10" id="KW-0479">Metal-binding</keyword>
<dbReference type="EC" id="3.1.-.-" evidence="10"/>
<dbReference type="GO" id="GO:0046872">
    <property type="term" value="F:metal ion binding"/>
    <property type="evidence" value="ECO:0007669"/>
    <property type="project" value="UniProtKB-UniRule"/>
</dbReference>
<dbReference type="GO" id="GO:0004520">
    <property type="term" value="F:DNA endonuclease activity"/>
    <property type="evidence" value="ECO:0007669"/>
    <property type="project" value="InterPro"/>
</dbReference>
<evidence type="ECO:0000256" key="3">
    <source>
        <dbReference type="ARBA" id="ARBA00022759"/>
    </source>
</evidence>
<dbReference type="AlphaFoldDB" id="A0A4Y6V9R1"/>
<keyword evidence="5 10" id="KW-0460">Magnesium</keyword>
<dbReference type="GO" id="GO:0003677">
    <property type="term" value="F:DNA binding"/>
    <property type="evidence" value="ECO:0007669"/>
    <property type="project" value="UniProtKB-KW"/>
</dbReference>
<evidence type="ECO:0000256" key="8">
    <source>
        <dbReference type="ARBA" id="ARBA00023211"/>
    </source>
</evidence>
<dbReference type="GO" id="GO:0016787">
    <property type="term" value="F:hydrolase activity"/>
    <property type="evidence" value="ECO:0007669"/>
    <property type="project" value="UniProtKB-KW"/>
</dbReference>
<evidence type="ECO:0000256" key="1">
    <source>
        <dbReference type="ARBA" id="ARBA00022722"/>
    </source>
</evidence>
<dbReference type="Pfam" id="PF01867">
    <property type="entry name" value="Cas_Cas1"/>
    <property type="match status" value="1"/>
</dbReference>
<dbReference type="NCBIfam" id="TIGR00287">
    <property type="entry name" value="cas1"/>
    <property type="match status" value="1"/>
</dbReference>
<feature type="binding site" evidence="10">
    <location>
        <position position="296"/>
    </location>
    <ligand>
        <name>Mn(2+)</name>
        <dbReference type="ChEBI" id="CHEBI:29035"/>
    </ligand>
</feature>
<comment type="function">
    <text evidence="10">CRISPR (clustered regularly interspaced short palindromic repeat), is an adaptive immune system that provides protection against mobile genetic elements (viruses, transposable elements and conjugative plasmids). CRISPR clusters contain spacers, sequences complementary to antecedent mobile elements, and target invading nucleic acids. CRISPR clusters are transcribed and processed into CRISPR RNA (crRNA). Acts as a dsDNA endonuclease. Involved in the integration of spacer DNA into the CRISPR cassette.</text>
</comment>
<keyword evidence="8 10" id="KW-0464">Manganese</keyword>
<keyword evidence="1 10" id="KW-0540">Nuclease</keyword>
<keyword evidence="3 10" id="KW-0255">Endonuclease</keyword>
<dbReference type="InterPro" id="IPR050646">
    <property type="entry name" value="Cas1"/>
</dbReference>
<protein>
    <recommendedName>
        <fullName evidence="10">CRISPR-associated endonuclease Cas1</fullName>
        <ecNumber evidence="10">3.1.-.-</ecNumber>
    </recommendedName>
</protein>
<geneLocation type="plasmid" evidence="11">
    <name>unnamed1</name>
</geneLocation>
<keyword evidence="6 10" id="KW-0051">Antiviral defense</keyword>
<dbReference type="EMBL" id="CP032486">
    <property type="protein sequence ID" value="QDH26084.1"/>
    <property type="molecule type" value="Genomic_DNA"/>
</dbReference>
<keyword evidence="4 10" id="KW-0378">Hydrolase</keyword>
<dbReference type="KEGG" id="ntn:D5366_11785"/>
<organism evidence="11 12">
    <name type="scientific">Neokomagataea tanensis</name>
    <dbReference type="NCBI Taxonomy" id="661191"/>
    <lineage>
        <taxon>Bacteria</taxon>
        <taxon>Pseudomonadati</taxon>
        <taxon>Pseudomonadota</taxon>
        <taxon>Alphaproteobacteria</taxon>
        <taxon>Acetobacterales</taxon>
        <taxon>Acetobacteraceae</taxon>
        <taxon>Neokomagataea</taxon>
    </lineage>
</organism>
<evidence type="ECO:0000256" key="6">
    <source>
        <dbReference type="ARBA" id="ARBA00023118"/>
    </source>
</evidence>
<feature type="binding site" evidence="10">
    <location>
        <position position="221"/>
    </location>
    <ligand>
        <name>Mn(2+)</name>
        <dbReference type="ChEBI" id="CHEBI:29035"/>
    </ligand>
</feature>
<comment type="cofactor">
    <cofactor evidence="10">
        <name>Mg(2+)</name>
        <dbReference type="ChEBI" id="CHEBI:18420"/>
    </cofactor>
    <cofactor evidence="10">
        <name>Mn(2+)</name>
        <dbReference type="ChEBI" id="CHEBI:29035"/>
    </cofactor>
</comment>
<dbReference type="InterPro" id="IPR019857">
    <property type="entry name" value="CRISPR-assoc_Cas1_YPEST-subtyp"/>
</dbReference>
<evidence type="ECO:0000256" key="2">
    <source>
        <dbReference type="ARBA" id="ARBA00022723"/>
    </source>
</evidence>
<name>A0A4Y6V9R1_9PROT</name>
<gene>
    <name evidence="11" type="primary">cas1f</name>
    <name evidence="10" type="synonym">cas1</name>
    <name evidence="11" type="ORF">D5366_11785</name>
</gene>
<dbReference type="GO" id="GO:0043571">
    <property type="term" value="P:maintenance of CRISPR repeat elements"/>
    <property type="evidence" value="ECO:0007669"/>
    <property type="project" value="UniProtKB-UniRule"/>
</dbReference>
<dbReference type="Gene3D" id="3.100.10.20">
    <property type="entry name" value="CRISPR-associated endonuclease Cas1, N-terminal domain"/>
    <property type="match status" value="1"/>
</dbReference>
<comment type="subunit">
    <text evidence="9 10">Homodimer, forms a heterotetramer with a Cas2 homodimer.</text>
</comment>
<keyword evidence="12" id="KW-1185">Reference proteome</keyword>
<evidence type="ECO:0000313" key="11">
    <source>
        <dbReference type="EMBL" id="QDH26084.1"/>
    </source>
</evidence>
<keyword evidence="7 10" id="KW-0238">DNA-binding</keyword>
<dbReference type="Proteomes" id="UP000317214">
    <property type="component" value="Plasmid unnamed1"/>
</dbReference>
<dbReference type="InterPro" id="IPR042206">
    <property type="entry name" value="CRISPR-assoc_Cas1_C"/>
</dbReference>
<reference evidence="11 12" key="1">
    <citation type="submission" date="2018-09" db="EMBL/GenBank/DDBJ databases">
        <title>The complete genome sequence of Neokomagataea tanensis NBRC 106556(T).</title>
        <authorList>
            <person name="Chua K.-O."/>
            <person name="See-Too W.-S."/>
            <person name="Hong K.-W."/>
            <person name="Yin W.-F."/>
            <person name="Chan K.-G."/>
        </authorList>
    </citation>
    <scope>NUCLEOTIDE SEQUENCE [LARGE SCALE GENOMIC DNA]</scope>
    <source>
        <strain evidence="12">AH13 \ NBRC 106556</strain>
        <plasmid evidence="11 12">unnamed1</plasmid>
    </source>
</reference>
<evidence type="ECO:0000256" key="5">
    <source>
        <dbReference type="ARBA" id="ARBA00022842"/>
    </source>
</evidence>
<dbReference type="InterPro" id="IPR042211">
    <property type="entry name" value="CRISPR-assoc_Cas1_N"/>
</dbReference>
<dbReference type="Gene3D" id="1.20.120.920">
    <property type="entry name" value="CRISPR-associated endonuclease Cas1, C-terminal domain"/>
    <property type="match status" value="1"/>
</dbReference>
<keyword evidence="11" id="KW-0614">Plasmid</keyword>
<accession>A0A4Y6V9R1</accession>
<dbReference type="OrthoDB" id="1662073at2"/>
<sequence length="368" mass="40652">MVQRFCISVRSLVPSLIARCTSVLMVFQVLAIRLFCPCFQKVPVRWIMQIKGGPRLLMTDRESAVYLEHARIHVEGERVVYHIDDDENRREFNIPHVNLAVLFIGQGTSITQGAMRLLGEEGVHLAVTGSGGTPLHMGSLTSYTATRHFRELLPIYLSEEKSLKAAISVMQDRTLRMRKLGGKGATKVLRARETMGLSKKCASFEENLKTCASIQQLLGFEGQFTKACYAEFSSIAALPKDSPFRRDAGAGEATKGPTDRVKLINRLIDHGNYLCYGMAGAALWALGIPPHMSIFHGKTRAGGLVFDIADSFKDALVLPLAFAPYKEKSVSEAEKTFRARLIEAFNDHAILKEAIATIDKLILAANLT</sequence>
<dbReference type="InterPro" id="IPR002729">
    <property type="entry name" value="CRISPR-assoc_Cas1"/>
</dbReference>
<evidence type="ECO:0000313" key="12">
    <source>
        <dbReference type="Proteomes" id="UP000317214"/>
    </source>
</evidence>
<evidence type="ECO:0000256" key="9">
    <source>
        <dbReference type="ARBA" id="ARBA00038592"/>
    </source>
</evidence>
<feature type="binding site" evidence="10">
    <location>
        <position position="310"/>
    </location>
    <ligand>
        <name>Mn(2+)</name>
        <dbReference type="ChEBI" id="CHEBI:29035"/>
    </ligand>
</feature>
<dbReference type="HAMAP" id="MF_01470">
    <property type="entry name" value="Cas1"/>
    <property type="match status" value="1"/>
</dbReference>
<comment type="similarity">
    <text evidence="10">Belongs to the CRISPR-associated endonuclease Cas1 family.</text>
</comment>
<dbReference type="GO" id="GO:0051607">
    <property type="term" value="P:defense response to virus"/>
    <property type="evidence" value="ECO:0007669"/>
    <property type="project" value="UniProtKB-UniRule"/>
</dbReference>
<dbReference type="PANTHER" id="PTHR34353">
    <property type="entry name" value="CRISPR-ASSOCIATED ENDONUCLEASE CAS1 1"/>
    <property type="match status" value="1"/>
</dbReference>
<dbReference type="NCBIfam" id="TIGR03637">
    <property type="entry name" value="cas1_YPEST"/>
    <property type="match status" value="1"/>
</dbReference>
<proteinExistence type="inferred from homology"/>
<evidence type="ECO:0000256" key="10">
    <source>
        <dbReference type="HAMAP-Rule" id="MF_01470"/>
    </source>
</evidence>
<evidence type="ECO:0000256" key="7">
    <source>
        <dbReference type="ARBA" id="ARBA00023125"/>
    </source>
</evidence>
<evidence type="ECO:0000256" key="4">
    <source>
        <dbReference type="ARBA" id="ARBA00022801"/>
    </source>
</evidence>
<dbReference type="PANTHER" id="PTHR34353:SF2">
    <property type="entry name" value="CRISPR-ASSOCIATED ENDONUCLEASE CAS1 1"/>
    <property type="match status" value="1"/>
</dbReference>